<proteinExistence type="predicted"/>
<dbReference type="GO" id="GO:0008767">
    <property type="term" value="F:UDP-galactopyranose mutase activity"/>
    <property type="evidence" value="ECO:0007669"/>
    <property type="project" value="TreeGrafter"/>
</dbReference>
<reference evidence="1 2" key="1">
    <citation type="submission" date="2014-10" db="EMBL/GenBank/DDBJ databases">
        <title>Genome sequence of Novosphingobium malaysiense MUSC 273(T).</title>
        <authorList>
            <person name="Lee L.-H."/>
        </authorList>
    </citation>
    <scope>NUCLEOTIDE SEQUENCE [LARGE SCALE GENOMIC DNA]</scope>
    <source>
        <strain evidence="1 2">MUSC 273</strain>
    </source>
</reference>
<dbReference type="PANTHER" id="PTHR21197">
    <property type="entry name" value="UDP-GALACTOPYRANOSE MUTASE"/>
    <property type="match status" value="1"/>
</dbReference>
<dbReference type="Gene3D" id="3.50.50.60">
    <property type="entry name" value="FAD/NAD(P)-binding domain"/>
    <property type="match status" value="1"/>
</dbReference>
<evidence type="ECO:0000313" key="1">
    <source>
        <dbReference type="EMBL" id="KHK92331.1"/>
    </source>
</evidence>
<dbReference type="STRING" id="1348853.LK12_05785"/>
<organism evidence="1 2">
    <name type="scientific">Novosphingobium malaysiense</name>
    <dbReference type="NCBI Taxonomy" id="1348853"/>
    <lineage>
        <taxon>Bacteria</taxon>
        <taxon>Pseudomonadati</taxon>
        <taxon>Pseudomonadota</taxon>
        <taxon>Alphaproteobacteria</taxon>
        <taxon>Sphingomonadales</taxon>
        <taxon>Sphingomonadaceae</taxon>
        <taxon>Novosphingobium</taxon>
    </lineage>
</organism>
<dbReference type="EMBL" id="JTDI01000002">
    <property type="protein sequence ID" value="KHK92331.1"/>
    <property type="molecule type" value="Genomic_DNA"/>
</dbReference>
<dbReference type="Pfam" id="PF13450">
    <property type="entry name" value="NAD_binding_8"/>
    <property type="match status" value="1"/>
</dbReference>
<keyword evidence="2" id="KW-1185">Reference proteome</keyword>
<evidence type="ECO:0000313" key="2">
    <source>
        <dbReference type="Proteomes" id="UP000031057"/>
    </source>
</evidence>
<dbReference type="NCBIfam" id="NF005547">
    <property type="entry name" value="PRK07208.1-3"/>
    <property type="match status" value="1"/>
</dbReference>
<dbReference type="PANTHER" id="PTHR21197:SF0">
    <property type="entry name" value="UDP-GALACTOPYRANOSE MUTASE"/>
    <property type="match status" value="1"/>
</dbReference>
<name>A0A0B1ZP20_9SPHN</name>
<dbReference type="InterPro" id="IPR036188">
    <property type="entry name" value="FAD/NAD-bd_sf"/>
</dbReference>
<gene>
    <name evidence="1" type="ORF">LK12_05785</name>
</gene>
<dbReference type="OrthoDB" id="9769600at2"/>
<protein>
    <submittedName>
        <fullName evidence="1">FAD-dependent oxidoreductase</fullName>
    </submittedName>
</protein>
<dbReference type="NCBIfam" id="NF005548">
    <property type="entry name" value="PRK07208.1-4"/>
    <property type="match status" value="1"/>
</dbReference>
<dbReference type="GO" id="GO:0005829">
    <property type="term" value="C:cytosol"/>
    <property type="evidence" value="ECO:0007669"/>
    <property type="project" value="TreeGrafter"/>
</dbReference>
<dbReference type="AlphaFoldDB" id="A0A0B1ZP20"/>
<comment type="caution">
    <text evidence="1">The sequence shown here is derived from an EMBL/GenBank/DDBJ whole genome shotgun (WGS) entry which is preliminary data.</text>
</comment>
<accession>A0A0B1ZP20</accession>
<dbReference type="NCBIfam" id="NF005545">
    <property type="entry name" value="PRK07208.1-1"/>
    <property type="match status" value="1"/>
</dbReference>
<dbReference type="Proteomes" id="UP000031057">
    <property type="component" value="Unassembled WGS sequence"/>
</dbReference>
<dbReference type="SUPFAM" id="SSF51971">
    <property type="entry name" value="Nucleotide-binding domain"/>
    <property type="match status" value="1"/>
</dbReference>
<sequence length="519" mass="58762">MQELDVDVAIIGAGPAGLTAGYLLSKQGKRVAIIEKDETYVGGISRTVEHDGYRFDIGGHRFFSKSQQVVDLWNEILPDDFIQRPRMSRIYYEGKFYSYPLRAFEALWNLGLWRSAMCMASFAKAKAFRRKSVKSFEDWTTNQFGWKLYSIFFKTYTEKVWGMPCDEMSADWAAQRIKGLSLWGAVMDGIKRSLGLNRKPNDGQAVKTLLETFRYPRLGPGMMWEAARDKIEAAGSRVLMGYSLEKLVSYRRGGWHVIADGKHGPLKITAGNVISSAPMRELVERIEPRPATNLAATQLKYRDFLTVALKIRSKDLFPDNWIYIHDSKVQVGRIQNFRSWSPEMVPDGDVACVGLEYFCFEGDGLWSSNDEDLVELAKREMQILGLCNPAQVEGGVVVRQEKAYPVYDEAYAQNVATVRDELETRFPTLHLVGRNGMHRYNNQDHAMMTAMLTVENILAGKRVYDTWCVNEDAEYHEAGDEGADADLTARNVSSDQAAALTSVRGVPERLRQYEINEAA</sequence>
<dbReference type="GO" id="GO:0050660">
    <property type="term" value="F:flavin adenine dinucleotide binding"/>
    <property type="evidence" value="ECO:0007669"/>
    <property type="project" value="TreeGrafter"/>
</dbReference>
<dbReference type="RefSeq" id="WP_039280654.1">
    <property type="nucleotide sequence ID" value="NZ_JTDI01000002.1"/>
</dbReference>